<comment type="caution">
    <text evidence="1">The sequence shown here is derived from an EMBL/GenBank/DDBJ whole genome shotgun (WGS) entry which is preliminary data.</text>
</comment>
<accession>A0ABT5D9K5</accession>
<name>A0ABT5D9K5_9BACT</name>
<dbReference type="EMBL" id="JAQNDM010000002">
    <property type="protein sequence ID" value="MDC0710370.1"/>
    <property type="molecule type" value="Genomic_DNA"/>
</dbReference>
<gene>
    <name evidence="1" type="ORF">POL68_17975</name>
</gene>
<organism evidence="1 2">
    <name type="scientific">Stigmatella ashevillensis</name>
    <dbReference type="NCBI Taxonomy" id="2995309"/>
    <lineage>
        <taxon>Bacteria</taxon>
        <taxon>Pseudomonadati</taxon>
        <taxon>Myxococcota</taxon>
        <taxon>Myxococcia</taxon>
        <taxon>Myxococcales</taxon>
        <taxon>Cystobacterineae</taxon>
        <taxon>Archangiaceae</taxon>
        <taxon>Stigmatella</taxon>
    </lineage>
</organism>
<evidence type="ECO:0000313" key="2">
    <source>
        <dbReference type="Proteomes" id="UP001221838"/>
    </source>
</evidence>
<keyword evidence="2" id="KW-1185">Reference proteome</keyword>
<dbReference type="RefSeq" id="WP_272139763.1">
    <property type="nucleotide sequence ID" value="NZ_JAQNDM010000002.1"/>
</dbReference>
<proteinExistence type="predicted"/>
<evidence type="ECO:0000313" key="1">
    <source>
        <dbReference type="EMBL" id="MDC0710370.1"/>
    </source>
</evidence>
<sequence length="409" mass="45540">MAYDRFLDVHVTGRAYDRQGKEVEIYDFADGIIEQARYVVDAHYNGVRGMEFMFIWQAPGARKKDTYYPSKNASGQGGDSFQVTNTLNTLSEKNDNWLGSRKYIAIGISISDIDNATHDPNVDRLVKWVSARGIKGKIRFNCHGDGKGHLFMGEKEMPGGRTEELKTTGTQVAQWLTANGLPPTSGGFASWMSSGLKTITLALCRGARKGKDTVNIKKKFYEFYRKRNTESATGSVAKDLVLKLRSNGCKGIEVTGSGEKVAFLKTGQLGREYEIPSEWPTVQTKHNGKERTICITLPDHCSASSRSSVLLEAEIEKQNPWDCRIKEKGKSKGWKLGAEWKAKEIEDEGKKVTKVEITPPPGWSVITAEGKAKLVIKKNSADLEVLKRSTSKSIWERLAHTEHKSSEIS</sequence>
<dbReference type="Proteomes" id="UP001221838">
    <property type="component" value="Unassembled WGS sequence"/>
</dbReference>
<protein>
    <submittedName>
        <fullName evidence="1">Uncharacterized protein</fullName>
    </submittedName>
</protein>
<reference evidence="1 2" key="1">
    <citation type="submission" date="2022-11" db="EMBL/GenBank/DDBJ databases">
        <title>Minimal conservation of predation-associated metabolite biosynthetic gene clusters underscores biosynthetic potential of Myxococcota including descriptions for ten novel species: Archangium lansinium sp. nov., Myxococcus landrumus sp. nov., Nannocystis bai.</title>
        <authorList>
            <person name="Ahearne A."/>
            <person name="Stevens C."/>
            <person name="Dowd S."/>
        </authorList>
    </citation>
    <scope>NUCLEOTIDE SEQUENCE [LARGE SCALE GENOMIC DNA]</scope>
    <source>
        <strain evidence="1 2">NCWAL01</strain>
    </source>
</reference>